<protein>
    <recommendedName>
        <fullName evidence="4">Translation initiation factor IF-2</fullName>
    </recommendedName>
</protein>
<proteinExistence type="predicted"/>
<name>A0ABP8QF72_9BACT</name>
<evidence type="ECO:0008006" key="4">
    <source>
        <dbReference type="Google" id="ProtNLM"/>
    </source>
</evidence>
<gene>
    <name evidence="2" type="ORF">GCM10023172_25840</name>
</gene>
<comment type="caution">
    <text evidence="2">The sequence shown here is derived from an EMBL/GenBank/DDBJ whole genome shotgun (WGS) entry which is preliminary data.</text>
</comment>
<evidence type="ECO:0000313" key="3">
    <source>
        <dbReference type="Proteomes" id="UP001501243"/>
    </source>
</evidence>
<accession>A0ABP8QF72</accession>
<feature type="compositionally biased region" description="Low complexity" evidence="1">
    <location>
        <begin position="72"/>
        <end position="83"/>
    </location>
</feature>
<feature type="compositionally biased region" description="Acidic residues" evidence="1">
    <location>
        <begin position="98"/>
        <end position="108"/>
    </location>
</feature>
<feature type="compositionally biased region" description="Basic and acidic residues" evidence="1">
    <location>
        <begin position="14"/>
        <end position="24"/>
    </location>
</feature>
<sequence>MILMAKKPTKPKQKAPEPEKKARVHKELEGFEIGVNPLGEITSNYSIEEINKFLGRHVRDKKIVHREGQFGEEAQARSAAEAARLAREDDEKFPVADGQDEEPEETDEDFMKRTSREAKRKKTVGNEADEAAETRRELPE</sequence>
<evidence type="ECO:0000256" key="1">
    <source>
        <dbReference type="SAM" id="MobiDB-lite"/>
    </source>
</evidence>
<reference evidence="3" key="1">
    <citation type="journal article" date="2019" name="Int. J. Syst. Evol. Microbiol.">
        <title>The Global Catalogue of Microorganisms (GCM) 10K type strain sequencing project: providing services to taxonomists for standard genome sequencing and annotation.</title>
        <authorList>
            <consortium name="The Broad Institute Genomics Platform"/>
            <consortium name="The Broad Institute Genome Sequencing Center for Infectious Disease"/>
            <person name="Wu L."/>
            <person name="Ma J."/>
        </authorList>
    </citation>
    <scope>NUCLEOTIDE SEQUENCE [LARGE SCALE GENOMIC DNA]</scope>
    <source>
        <strain evidence="3">JCM 17841</strain>
    </source>
</reference>
<evidence type="ECO:0000313" key="2">
    <source>
        <dbReference type="EMBL" id="GAA4502439.1"/>
    </source>
</evidence>
<feature type="compositionally biased region" description="Basic and acidic residues" evidence="1">
    <location>
        <begin position="84"/>
        <end position="94"/>
    </location>
</feature>
<keyword evidence="3" id="KW-1185">Reference proteome</keyword>
<organism evidence="2 3">
    <name type="scientific">Hymenobacter ginsengisoli</name>
    <dbReference type="NCBI Taxonomy" id="1051626"/>
    <lineage>
        <taxon>Bacteria</taxon>
        <taxon>Pseudomonadati</taxon>
        <taxon>Bacteroidota</taxon>
        <taxon>Cytophagia</taxon>
        <taxon>Cytophagales</taxon>
        <taxon>Hymenobacteraceae</taxon>
        <taxon>Hymenobacter</taxon>
    </lineage>
</organism>
<dbReference type="EMBL" id="BAABGQ010000006">
    <property type="protein sequence ID" value="GAA4502439.1"/>
    <property type="molecule type" value="Genomic_DNA"/>
</dbReference>
<feature type="region of interest" description="Disordered" evidence="1">
    <location>
        <begin position="69"/>
        <end position="140"/>
    </location>
</feature>
<feature type="region of interest" description="Disordered" evidence="1">
    <location>
        <begin position="1"/>
        <end position="24"/>
    </location>
</feature>
<dbReference type="Proteomes" id="UP001501243">
    <property type="component" value="Unassembled WGS sequence"/>
</dbReference>